<dbReference type="EMBL" id="JBIRWE010000009">
    <property type="protein sequence ID" value="MFI1966457.1"/>
    <property type="molecule type" value="Genomic_DNA"/>
</dbReference>
<dbReference type="Pfam" id="PF02449">
    <property type="entry name" value="Glyco_hydro_42"/>
    <property type="match status" value="1"/>
</dbReference>
<dbReference type="Gene3D" id="3.20.20.80">
    <property type="entry name" value="Glycosidases"/>
    <property type="match status" value="1"/>
</dbReference>
<proteinExistence type="inferred from homology"/>
<feature type="domain" description="Glycoside hydrolase family 42 N-terminal" evidence="8">
    <location>
        <begin position="15"/>
        <end position="392"/>
    </location>
</feature>
<keyword evidence="7" id="KW-0326">Glycosidase</keyword>
<protein>
    <recommendedName>
        <fullName evidence="3">beta-galactosidase</fullName>
        <ecNumber evidence="3">3.2.1.23</ecNumber>
    </recommendedName>
</protein>
<evidence type="ECO:0000256" key="3">
    <source>
        <dbReference type="ARBA" id="ARBA00012756"/>
    </source>
</evidence>
<keyword evidence="6" id="KW-0862">Zinc</keyword>
<keyword evidence="11" id="KW-1185">Reference proteome</keyword>
<dbReference type="CDD" id="cd03143">
    <property type="entry name" value="A4_beta-galactosidase_middle_domain"/>
    <property type="match status" value="1"/>
</dbReference>
<keyword evidence="5" id="KW-0378">Hydrolase</keyword>
<dbReference type="PANTHER" id="PTHR36447:SF2">
    <property type="entry name" value="BETA-GALACTOSIDASE YESZ"/>
    <property type="match status" value="1"/>
</dbReference>
<name>A0ABW7UV44_9ACTN</name>
<dbReference type="EC" id="3.2.1.23" evidence="3"/>
<evidence type="ECO:0000259" key="8">
    <source>
        <dbReference type="Pfam" id="PF02449"/>
    </source>
</evidence>
<organism evidence="10 11">
    <name type="scientific">Streptomyces pathocidini</name>
    <dbReference type="NCBI Taxonomy" id="1650571"/>
    <lineage>
        <taxon>Bacteria</taxon>
        <taxon>Bacillati</taxon>
        <taxon>Actinomycetota</taxon>
        <taxon>Actinomycetes</taxon>
        <taxon>Kitasatosporales</taxon>
        <taxon>Streptomycetaceae</taxon>
        <taxon>Streptomyces</taxon>
    </lineage>
</organism>
<dbReference type="RefSeq" id="WP_398719063.1">
    <property type="nucleotide sequence ID" value="NZ_JBIRWE010000009.1"/>
</dbReference>
<evidence type="ECO:0000259" key="9">
    <source>
        <dbReference type="Pfam" id="PF08532"/>
    </source>
</evidence>
<comment type="catalytic activity">
    <reaction evidence="1">
        <text>Hydrolysis of terminal non-reducing beta-D-galactose residues in beta-D-galactosides.</text>
        <dbReference type="EC" id="3.2.1.23"/>
    </reaction>
</comment>
<feature type="domain" description="Beta-galactosidase trimerisation" evidence="9">
    <location>
        <begin position="406"/>
        <end position="626"/>
    </location>
</feature>
<dbReference type="Proteomes" id="UP001611548">
    <property type="component" value="Unassembled WGS sequence"/>
</dbReference>
<dbReference type="InterPro" id="IPR013738">
    <property type="entry name" value="Beta_galactosidase_Trimer"/>
</dbReference>
<evidence type="ECO:0000313" key="10">
    <source>
        <dbReference type="EMBL" id="MFI1966457.1"/>
    </source>
</evidence>
<dbReference type="SUPFAM" id="SSF51445">
    <property type="entry name" value="(Trans)glycosidases"/>
    <property type="match status" value="1"/>
</dbReference>
<dbReference type="SUPFAM" id="SSF52317">
    <property type="entry name" value="Class I glutamine amidotransferase-like"/>
    <property type="match status" value="1"/>
</dbReference>
<accession>A0ABW7UV44</accession>
<comment type="similarity">
    <text evidence="2">Belongs to the glycosyl hydrolase 42 family.</text>
</comment>
<evidence type="ECO:0000313" key="11">
    <source>
        <dbReference type="Proteomes" id="UP001611548"/>
    </source>
</evidence>
<dbReference type="PANTHER" id="PTHR36447">
    <property type="entry name" value="BETA-GALACTOSIDASE GANA"/>
    <property type="match status" value="1"/>
</dbReference>
<dbReference type="InterPro" id="IPR029062">
    <property type="entry name" value="Class_I_gatase-like"/>
</dbReference>
<evidence type="ECO:0000256" key="6">
    <source>
        <dbReference type="ARBA" id="ARBA00022833"/>
    </source>
</evidence>
<dbReference type="Pfam" id="PF08532">
    <property type="entry name" value="Glyco_hydro_42M"/>
    <property type="match status" value="1"/>
</dbReference>
<dbReference type="InterPro" id="IPR017853">
    <property type="entry name" value="GH"/>
</dbReference>
<keyword evidence="4" id="KW-0479">Metal-binding</keyword>
<evidence type="ECO:0000256" key="2">
    <source>
        <dbReference type="ARBA" id="ARBA00005940"/>
    </source>
</evidence>
<dbReference type="Gene3D" id="3.40.50.880">
    <property type="match status" value="1"/>
</dbReference>
<sequence length="709" mass="78072">MSISHTDGVLLGAAYYAEYQPYERLEADLDLMADAGLGLIRVGESVWSTWEPQDGVFDLEWLLPVLDGAHQRGIRVLLGTPTYAVPPWLQRKHPEIAVRLRSGRSVAWGARQEVDFTSPVFRRYAERIVRRIVGRYATHPAVAGYQVDNEPGLHLLHNPEVFASFVARLKQRYGDVATLNERWGLTYWSHRLSSWDELWPPEGNTTPSYDLAWRRHQADLTTEFIAWQAAMVRELAQPGQYVTTCLAVTRPAVDEVGVNRALDVAAGNLYYTAQDELALPDPGRRHDGGWFGQGVWQLFQSADRARGAKQAPYLITETNATSIGGSHTNHPPYEGQLRQVAWALVARGARLVEYWHWHTLHYGHETYWGGLLGHSLEPGRVHGEARRIAGEFAAAREALRGLEPDAEVALVRSTESDWAFQHQPPLAVPGTLNPDPRSYARIFGAFYKGFFDAGRQVRVLSVPQLHEAGTAEELAARHPVLVAPALYAADDATLALLDGYAHAGGHLLLTFRTGYADEEARARAEVAPGPLRTAAGVHYLEYSNLRAPLPVRAAEGSGLVLGPGARAEEWADGLVVADAQPLAYYEHPHFGQWPAATTKAYGRGRVTYAGTLPDSAFAAALAEFVTADVAGGLPRWGDRPASVTVASARNADGDRLWFVHNWGWEAVAARPPEEVADVLSGERFAGGQGVPLGSWDVRVLRAQRRDSRP</sequence>
<dbReference type="InterPro" id="IPR003476">
    <property type="entry name" value="Glyco_hydro_42"/>
</dbReference>
<evidence type="ECO:0000256" key="1">
    <source>
        <dbReference type="ARBA" id="ARBA00001412"/>
    </source>
</evidence>
<dbReference type="InterPro" id="IPR013529">
    <property type="entry name" value="Glyco_hydro_42_N"/>
</dbReference>
<evidence type="ECO:0000256" key="5">
    <source>
        <dbReference type="ARBA" id="ARBA00022801"/>
    </source>
</evidence>
<evidence type="ECO:0000256" key="4">
    <source>
        <dbReference type="ARBA" id="ARBA00022723"/>
    </source>
</evidence>
<gene>
    <name evidence="10" type="ORF">ACH429_20500</name>
</gene>
<evidence type="ECO:0000256" key="7">
    <source>
        <dbReference type="ARBA" id="ARBA00023295"/>
    </source>
</evidence>
<reference evidence="10 11" key="1">
    <citation type="submission" date="2024-10" db="EMBL/GenBank/DDBJ databases">
        <title>The Natural Products Discovery Center: Release of the First 8490 Sequenced Strains for Exploring Actinobacteria Biosynthetic Diversity.</title>
        <authorList>
            <person name="Kalkreuter E."/>
            <person name="Kautsar S.A."/>
            <person name="Yang D."/>
            <person name="Bader C.D."/>
            <person name="Teijaro C.N."/>
            <person name="Fluegel L."/>
            <person name="Davis C.M."/>
            <person name="Simpson J.R."/>
            <person name="Lauterbach L."/>
            <person name="Steele A.D."/>
            <person name="Gui C."/>
            <person name="Meng S."/>
            <person name="Li G."/>
            <person name="Viehrig K."/>
            <person name="Ye F."/>
            <person name="Su P."/>
            <person name="Kiefer A.F."/>
            <person name="Nichols A."/>
            <person name="Cepeda A.J."/>
            <person name="Yan W."/>
            <person name="Fan B."/>
            <person name="Jiang Y."/>
            <person name="Adhikari A."/>
            <person name="Zheng C.-J."/>
            <person name="Schuster L."/>
            <person name="Cowan T.M."/>
            <person name="Smanski M.J."/>
            <person name="Chevrette M.G."/>
            <person name="De Carvalho L.P.S."/>
            <person name="Shen B."/>
        </authorList>
    </citation>
    <scope>NUCLEOTIDE SEQUENCE [LARGE SCALE GENOMIC DNA]</scope>
    <source>
        <strain evidence="10 11">NPDC020327</strain>
    </source>
</reference>
<comment type="caution">
    <text evidence="10">The sequence shown here is derived from an EMBL/GenBank/DDBJ whole genome shotgun (WGS) entry which is preliminary data.</text>
</comment>